<evidence type="ECO:0000256" key="5">
    <source>
        <dbReference type="ARBA" id="ARBA00023136"/>
    </source>
</evidence>
<feature type="region of interest" description="Disordered" evidence="6">
    <location>
        <begin position="36"/>
        <end position="63"/>
    </location>
</feature>
<keyword evidence="4" id="KW-0496">Mitochondrion</keyword>
<dbReference type="InterPro" id="IPR013946">
    <property type="entry name" value="NCA2-like"/>
</dbReference>
<dbReference type="GO" id="GO:0005741">
    <property type="term" value="C:mitochondrial outer membrane"/>
    <property type="evidence" value="ECO:0007669"/>
    <property type="project" value="TreeGrafter"/>
</dbReference>
<evidence type="ECO:0000313" key="9">
    <source>
        <dbReference type="Proteomes" id="UP001182556"/>
    </source>
</evidence>
<keyword evidence="3 7" id="KW-1133">Transmembrane helix</keyword>
<protein>
    <submittedName>
        <fullName evidence="8">ATP synthase regulation protein NCA2-domain-containing protein</fullName>
    </submittedName>
</protein>
<dbReference type="AlphaFoldDB" id="A0AAD9CUE7"/>
<evidence type="ECO:0000256" key="3">
    <source>
        <dbReference type="ARBA" id="ARBA00022989"/>
    </source>
</evidence>
<evidence type="ECO:0000256" key="1">
    <source>
        <dbReference type="ARBA" id="ARBA00004225"/>
    </source>
</evidence>
<comment type="caution">
    <text evidence="8">The sequence shown here is derived from an EMBL/GenBank/DDBJ whole genome shotgun (WGS) entry which is preliminary data.</text>
</comment>
<dbReference type="PANTHER" id="PTHR28234:SF1">
    <property type="entry name" value="NUCLEAR CONTROL OF ATPASE PROTEIN 2"/>
    <property type="match status" value="1"/>
</dbReference>
<evidence type="ECO:0000313" key="8">
    <source>
        <dbReference type="EMBL" id="KAK1921710.1"/>
    </source>
</evidence>
<keyword evidence="2 7" id="KW-0812">Transmembrane</keyword>
<comment type="subcellular location">
    <subcellularLocation>
        <location evidence="1">Mitochondrion membrane</location>
        <topology evidence="1">Multi-pass membrane protein</topology>
    </subcellularLocation>
</comment>
<organism evidence="8 9">
    <name type="scientific">Papiliotrema laurentii</name>
    <name type="common">Cryptococcus laurentii</name>
    <dbReference type="NCBI Taxonomy" id="5418"/>
    <lineage>
        <taxon>Eukaryota</taxon>
        <taxon>Fungi</taxon>
        <taxon>Dikarya</taxon>
        <taxon>Basidiomycota</taxon>
        <taxon>Agaricomycotina</taxon>
        <taxon>Tremellomycetes</taxon>
        <taxon>Tremellales</taxon>
        <taxon>Rhynchogastremaceae</taxon>
        <taxon>Papiliotrema</taxon>
    </lineage>
</organism>
<accession>A0AAD9CUE7</accession>
<proteinExistence type="predicted"/>
<dbReference type="PANTHER" id="PTHR28234">
    <property type="entry name" value="NUCLEAR CONTROL OF ATPASE PROTEIN 2"/>
    <property type="match status" value="1"/>
</dbReference>
<feature type="transmembrane region" description="Helical" evidence="7">
    <location>
        <begin position="474"/>
        <end position="495"/>
    </location>
</feature>
<keyword evidence="5 7" id="KW-0472">Membrane</keyword>
<evidence type="ECO:0000256" key="2">
    <source>
        <dbReference type="ARBA" id="ARBA00022692"/>
    </source>
</evidence>
<sequence>MSYLFSSPPPTFAEEQLGSHLSSISTAPVNIATSASLSAQKDRPSPALESALSELSSAKPPTRQEVKRILQSLVKAHEELSASAGGSSYVVQSEMDKVVEAEVMARAVTIVWKEILNDLLSAALDLGREKAWWDSLLNSRQGVAVYLIQTLPHRFISALPPRSSLTLHSFTQVPTTALFPRSPSSALSALASPYTLTRREVLASRRELVRARDAAASRIGVLASEGPKWNADSLNGDIVSETNRLYALLSAVLEVPPPASPSRRSKSSSLGQVSFSPSPAALLTLLDTHLPRSREQVDKVLELHHRPSALTRLWFPLLFLPPAAFYLTSTVVRNKEWMKEQVRNAKETVRGFFISWVWEPIEDIGKTLRGGGEGLGVAPTTVKSDQESLERMVMDLGRDYYHMSPSELNALGDKIKAGDMEDVLRVYEKELQSPVKNALLGSLIRTLLIQVQKTKTDLSLSLLSLDHLLRSQQLTFAFVGVAPSVLILYGLGGWLRSAWRGEKRGKGRKRTYFNGVRDIERLLLTVPKKEEQMSNKDRGLLIVGVSSMRSWAAGLSGGSREGFMDDLRLIEDPELSRGDKLRVVERIWRCWGIDGKRKV</sequence>
<dbReference type="Proteomes" id="UP001182556">
    <property type="component" value="Unassembled WGS sequence"/>
</dbReference>
<dbReference type="Pfam" id="PF08637">
    <property type="entry name" value="NCA2"/>
    <property type="match status" value="1"/>
</dbReference>
<feature type="compositionally biased region" description="Low complexity" evidence="6">
    <location>
        <begin position="45"/>
        <end position="58"/>
    </location>
</feature>
<reference evidence="8" key="1">
    <citation type="submission" date="2023-02" db="EMBL/GenBank/DDBJ databases">
        <title>Identification and recombinant expression of a fungal hydrolase from Papiliotrema laurentii that hydrolyzes apple cutin and clears colloidal polyester polyurethane.</title>
        <authorList>
            <consortium name="DOE Joint Genome Institute"/>
            <person name="Roman V.A."/>
            <person name="Bojanowski C."/>
            <person name="Crable B.R."/>
            <person name="Wagner D.N."/>
            <person name="Hung C.S."/>
            <person name="Nadeau L.J."/>
            <person name="Schratz L."/>
            <person name="Haridas S."/>
            <person name="Pangilinan J."/>
            <person name="Lipzen A."/>
            <person name="Na H."/>
            <person name="Yan M."/>
            <person name="Ng V."/>
            <person name="Grigoriev I.V."/>
            <person name="Spatafora J.W."/>
            <person name="Barlow D."/>
            <person name="Biffinger J."/>
            <person name="Kelley-Loughnane N."/>
            <person name="Varaljay V.A."/>
            <person name="Crookes-Goodson W.J."/>
        </authorList>
    </citation>
    <scope>NUCLEOTIDE SEQUENCE</scope>
    <source>
        <strain evidence="8">5307AH</strain>
    </source>
</reference>
<dbReference type="EMBL" id="JAODAN010000010">
    <property type="protein sequence ID" value="KAK1921710.1"/>
    <property type="molecule type" value="Genomic_DNA"/>
</dbReference>
<evidence type="ECO:0000256" key="6">
    <source>
        <dbReference type="SAM" id="MobiDB-lite"/>
    </source>
</evidence>
<name>A0AAD9CUE7_PAPLA</name>
<evidence type="ECO:0000256" key="4">
    <source>
        <dbReference type="ARBA" id="ARBA00023128"/>
    </source>
</evidence>
<keyword evidence="9" id="KW-1185">Reference proteome</keyword>
<evidence type="ECO:0000256" key="7">
    <source>
        <dbReference type="SAM" id="Phobius"/>
    </source>
</evidence>
<gene>
    <name evidence="8" type="ORF">DB88DRAFT_77301</name>
</gene>